<gene>
    <name evidence="2" type="ORF">L798_10384</name>
</gene>
<name>A0A067QY60_ZOONE</name>
<keyword evidence="3" id="KW-1185">Reference proteome</keyword>
<reference evidence="2 3" key="1">
    <citation type="journal article" date="2014" name="Nat. Commun.">
        <title>Molecular traces of alternative social organization in a termite genome.</title>
        <authorList>
            <person name="Terrapon N."/>
            <person name="Li C."/>
            <person name="Robertson H.M."/>
            <person name="Ji L."/>
            <person name="Meng X."/>
            <person name="Booth W."/>
            <person name="Chen Z."/>
            <person name="Childers C.P."/>
            <person name="Glastad K.M."/>
            <person name="Gokhale K."/>
            <person name="Gowin J."/>
            <person name="Gronenberg W."/>
            <person name="Hermansen R.A."/>
            <person name="Hu H."/>
            <person name="Hunt B.G."/>
            <person name="Huylmans A.K."/>
            <person name="Khalil S.M."/>
            <person name="Mitchell R.D."/>
            <person name="Munoz-Torres M.C."/>
            <person name="Mustard J.A."/>
            <person name="Pan H."/>
            <person name="Reese J.T."/>
            <person name="Scharf M.E."/>
            <person name="Sun F."/>
            <person name="Vogel H."/>
            <person name="Xiao J."/>
            <person name="Yang W."/>
            <person name="Yang Z."/>
            <person name="Yang Z."/>
            <person name="Zhou J."/>
            <person name="Zhu J."/>
            <person name="Brent C.S."/>
            <person name="Elsik C.G."/>
            <person name="Goodisman M.A."/>
            <person name="Liberles D.A."/>
            <person name="Roe R.M."/>
            <person name="Vargo E.L."/>
            <person name="Vilcinskas A."/>
            <person name="Wang J."/>
            <person name="Bornberg-Bauer E."/>
            <person name="Korb J."/>
            <person name="Zhang G."/>
            <person name="Liebig J."/>
        </authorList>
    </citation>
    <scope>NUCLEOTIDE SEQUENCE [LARGE SCALE GENOMIC DNA]</scope>
    <source>
        <tissue evidence="2">Whole organism</tissue>
    </source>
</reference>
<protein>
    <submittedName>
        <fullName evidence="2">Uncharacterized protein</fullName>
    </submittedName>
</protein>
<organism evidence="2 3">
    <name type="scientific">Zootermopsis nevadensis</name>
    <name type="common">Dampwood termite</name>
    <dbReference type="NCBI Taxonomy" id="136037"/>
    <lineage>
        <taxon>Eukaryota</taxon>
        <taxon>Metazoa</taxon>
        <taxon>Ecdysozoa</taxon>
        <taxon>Arthropoda</taxon>
        <taxon>Hexapoda</taxon>
        <taxon>Insecta</taxon>
        <taxon>Pterygota</taxon>
        <taxon>Neoptera</taxon>
        <taxon>Polyneoptera</taxon>
        <taxon>Dictyoptera</taxon>
        <taxon>Blattodea</taxon>
        <taxon>Blattoidea</taxon>
        <taxon>Termitoidae</taxon>
        <taxon>Termopsidae</taxon>
        <taxon>Zootermopsis</taxon>
    </lineage>
</organism>
<dbReference type="InParanoid" id="A0A067QY60"/>
<dbReference type="EMBL" id="KK852886">
    <property type="protein sequence ID" value="KDR14352.1"/>
    <property type="molecule type" value="Genomic_DNA"/>
</dbReference>
<dbReference type="Proteomes" id="UP000027135">
    <property type="component" value="Unassembled WGS sequence"/>
</dbReference>
<accession>A0A067QY60</accession>
<sequence length="64" mass="7057">MPAQKHLHRGLQSEGDVDVANREPLSINGADADAPIVRVHACELRDVCSHLEQHQGLMTFEPSE</sequence>
<proteinExistence type="predicted"/>
<dbReference type="AlphaFoldDB" id="A0A067QY60"/>
<evidence type="ECO:0000313" key="3">
    <source>
        <dbReference type="Proteomes" id="UP000027135"/>
    </source>
</evidence>
<evidence type="ECO:0000256" key="1">
    <source>
        <dbReference type="SAM" id="MobiDB-lite"/>
    </source>
</evidence>
<feature type="region of interest" description="Disordered" evidence="1">
    <location>
        <begin position="1"/>
        <end position="22"/>
    </location>
</feature>
<evidence type="ECO:0000313" key="2">
    <source>
        <dbReference type="EMBL" id="KDR14352.1"/>
    </source>
</evidence>